<dbReference type="SUPFAM" id="SSF64288">
    <property type="entry name" value="Chorismate lyase-like"/>
    <property type="match status" value="1"/>
</dbReference>
<dbReference type="PANTHER" id="PTHR44846:SF16">
    <property type="entry name" value="TRANSCRIPTIONAL REGULATOR PHNF-RELATED"/>
    <property type="match status" value="1"/>
</dbReference>
<dbReference type="PANTHER" id="PTHR44846">
    <property type="entry name" value="MANNOSYL-D-GLYCERATE TRANSPORT/METABOLISM SYSTEM REPRESSOR MNGR-RELATED"/>
    <property type="match status" value="1"/>
</dbReference>
<comment type="caution">
    <text evidence="5">The sequence shown here is derived from an EMBL/GenBank/DDBJ whole genome shotgun (WGS) entry which is preliminary data.</text>
</comment>
<evidence type="ECO:0000313" key="5">
    <source>
        <dbReference type="EMBL" id="EQD52265.1"/>
    </source>
</evidence>
<reference evidence="5" key="2">
    <citation type="journal article" date="2014" name="ISME J.">
        <title>Microbial stratification in low pH oxic and suboxic macroscopic growths along an acid mine drainage.</title>
        <authorList>
            <person name="Mendez-Garcia C."/>
            <person name="Mesa V."/>
            <person name="Sprenger R.R."/>
            <person name="Richter M."/>
            <person name="Diez M.S."/>
            <person name="Solano J."/>
            <person name="Bargiela R."/>
            <person name="Golyshina O.V."/>
            <person name="Manteca A."/>
            <person name="Ramos J.L."/>
            <person name="Gallego J.R."/>
            <person name="Llorente I."/>
            <person name="Martins Dos Santos V.A."/>
            <person name="Jensen O.N."/>
            <person name="Pelaez A.I."/>
            <person name="Sanchez J."/>
            <person name="Ferrer M."/>
        </authorList>
    </citation>
    <scope>NUCLEOTIDE SEQUENCE</scope>
</reference>
<keyword evidence="3" id="KW-0804">Transcription</keyword>
<dbReference type="GO" id="GO:0003677">
    <property type="term" value="F:DNA binding"/>
    <property type="evidence" value="ECO:0007669"/>
    <property type="project" value="UniProtKB-KW"/>
</dbReference>
<dbReference type="GO" id="GO:0003700">
    <property type="term" value="F:DNA-binding transcription factor activity"/>
    <property type="evidence" value="ECO:0007669"/>
    <property type="project" value="InterPro"/>
</dbReference>
<protein>
    <submittedName>
        <fullName evidence="5">Histidine utilization repressor</fullName>
    </submittedName>
</protein>
<dbReference type="InterPro" id="IPR036390">
    <property type="entry name" value="WH_DNA-bd_sf"/>
</dbReference>
<feature type="non-terminal residue" evidence="5">
    <location>
        <position position="175"/>
    </location>
</feature>
<dbReference type="Pfam" id="PF00392">
    <property type="entry name" value="GntR"/>
    <property type="match status" value="1"/>
</dbReference>
<evidence type="ECO:0000256" key="1">
    <source>
        <dbReference type="ARBA" id="ARBA00023015"/>
    </source>
</evidence>
<dbReference type="Gene3D" id="1.10.10.10">
    <property type="entry name" value="Winged helix-like DNA-binding domain superfamily/Winged helix DNA-binding domain"/>
    <property type="match status" value="1"/>
</dbReference>
<dbReference type="InterPro" id="IPR036388">
    <property type="entry name" value="WH-like_DNA-bd_sf"/>
</dbReference>
<dbReference type="AlphaFoldDB" id="T1BDI0"/>
<organism evidence="5">
    <name type="scientific">mine drainage metagenome</name>
    <dbReference type="NCBI Taxonomy" id="410659"/>
    <lineage>
        <taxon>unclassified sequences</taxon>
        <taxon>metagenomes</taxon>
        <taxon>ecological metagenomes</taxon>
    </lineage>
</organism>
<evidence type="ECO:0000256" key="2">
    <source>
        <dbReference type="ARBA" id="ARBA00023125"/>
    </source>
</evidence>
<name>T1BDI0_9ZZZZ</name>
<gene>
    <name evidence="5" type="ORF">B2A_06609</name>
</gene>
<dbReference type="InterPro" id="IPR011663">
    <property type="entry name" value="UTRA"/>
</dbReference>
<feature type="domain" description="HTH gntR-type" evidence="4">
    <location>
        <begin position="1"/>
        <end position="69"/>
    </location>
</feature>
<keyword evidence="2" id="KW-0238">DNA-binding</keyword>
<dbReference type="EMBL" id="AUZZ01004690">
    <property type="protein sequence ID" value="EQD52265.1"/>
    <property type="molecule type" value="Genomic_DNA"/>
</dbReference>
<dbReference type="InterPro" id="IPR000524">
    <property type="entry name" value="Tscrpt_reg_HTH_GntR"/>
</dbReference>
<dbReference type="SMART" id="SM00345">
    <property type="entry name" value="HTH_GNTR"/>
    <property type="match status" value="1"/>
</dbReference>
<dbReference type="InterPro" id="IPR028978">
    <property type="entry name" value="Chorismate_lyase_/UTRA_dom_sf"/>
</dbReference>
<proteinExistence type="predicted"/>
<dbReference type="CDD" id="cd07377">
    <property type="entry name" value="WHTH_GntR"/>
    <property type="match status" value="1"/>
</dbReference>
<sequence length="175" mass="19218">MPRYREIYESLRQKIVLGQWPPGHRLPSEHELARSFGCARMTIGKALGALADQRLVTRRRRAGTVVNAPRPQESVLEIHDIEAELLAAGVSYAYQSLERRVRRANAADAAALGVPPGTPVLALTGLHRAGGRPHALEERLINLQAVPEARAERFATSRRAVGCCGAFPWTRPTSD</sequence>
<dbReference type="InterPro" id="IPR050679">
    <property type="entry name" value="Bact_HTH_transcr_reg"/>
</dbReference>
<dbReference type="Gene3D" id="3.40.1410.10">
    <property type="entry name" value="Chorismate lyase-like"/>
    <property type="match status" value="1"/>
</dbReference>
<reference evidence="5" key="1">
    <citation type="submission" date="2013-08" db="EMBL/GenBank/DDBJ databases">
        <authorList>
            <person name="Mendez C."/>
            <person name="Richter M."/>
            <person name="Ferrer M."/>
            <person name="Sanchez J."/>
        </authorList>
    </citation>
    <scope>NUCLEOTIDE SEQUENCE</scope>
</reference>
<dbReference type="PRINTS" id="PR00035">
    <property type="entry name" value="HTHGNTR"/>
</dbReference>
<evidence type="ECO:0000259" key="4">
    <source>
        <dbReference type="PROSITE" id="PS50949"/>
    </source>
</evidence>
<dbReference type="PROSITE" id="PS50949">
    <property type="entry name" value="HTH_GNTR"/>
    <property type="match status" value="1"/>
</dbReference>
<dbReference type="SUPFAM" id="SSF46785">
    <property type="entry name" value="Winged helix' DNA-binding domain"/>
    <property type="match status" value="1"/>
</dbReference>
<accession>T1BDI0</accession>
<evidence type="ECO:0000256" key="3">
    <source>
        <dbReference type="ARBA" id="ARBA00023163"/>
    </source>
</evidence>
<dbReference type="Pfam" id="PF07702">
    <property type="entry name" value="UTRA"/>
    <property type="match status" value="1"/>
</dbReference>
<keyword evidence="1" id="KW-0805">Transcription regulation</keyword>